<evidence type="ECO:0000313" key="1">
    <source>
        <dbReference type="EMBL" id="CAB4144170.1"/>
    </source>
</evidence>
<protein>
    <submittedName>
        <fullName evidence="1">Uncharacterized protein</fullName>
    </submittedName>
</protein>
<name>A0A6J5MGF2_9CAUD</name>
<accession>A0A6J5MGF2</accession>
<gene>
    <name evidence="1" type="ORF">UFOVP463_23</name>
</gene>
<sequence>MSLPNLRVSNALEKHELKVIDALQTMGVGRCARIEVKEHLKTCLHFSGCTIPTAEEFEFMVTFVIDNYKRFCLKELGCAFEMYALNKLDVDKAIKFTPKFVGEVLSAYEKIAIKVRRSVVVELPEPKPREVSEEEILASNQEFWTDSKSKDFRFLNAKAFDILWKRKEINTTILTKDKAYSIKSKVLGFYRTKLQNKEDEERLTSEDFVRDQCKKYTLMLFYNNQL</sequence>
<dbReference type="EMBL" id="LR796433">
    <property type="protein sequence ID" value="CAB4144170.1"/>
    <property type="molecule type" value="Genomic_DNA"/>
</dbReference>
<reference evidence="1" key="1">
    <citation type="submission" date="2020-04" db="EMBL/GenBank/DDBJ databases">
        <authorList>
            <person name="Chiriac C."/>
            <person name="Salcher M."/>
            <person name="Ghai R."/>
            <person name="Kavagutti S V."/>
        </authorList>
    </citation>
    <scope>NUCLEOTIDE SEQUENCE</scope>
</reference>
<organism evidence="1">
    <name type="scientific">uncultured Caudovirales phage</name>
    <dbReference type="NCBI Taxonomy" id="2100421"/>
    <lineage>
        <taxon>Viruses</taxon>
        <taxon>Duplodnaviria</taxon>
        <taxon>Heunggongvirae</taxon>
        <taxon>Uroviricota</taxon>
        <taxon>Caudoviricetes</taxon>
        <taxon>Peduoviridae</taxon>
        <taxon>Maltschvirus</taxon>
        <taxon>Maltschvirus maltsch</taxon>
    </lineage>
</organism>
<proteinExistence type="predicted"/>